<keyword evidence="1" id="KW-0812">Transmembrane</keyword>
<dbReference type="AlphaFoldDB" id="A0A2T2NWL5"/>
<dbReference type="EMBL" id="KZ678132">
    <property type="protein sequence ID" value="PSN69811.1"/>
    <property type="molecule type" value="Genomic_DNA"/>
</dbReference>
<feature type="transmembrane region" description="Helical" evidence="1">
    <location>
        <begin position="21"/>
        <end position="46"/>
    </location>
</feature>
<protein>
    <recommendedName>
        <fullName evidence="4">Major facilitator superfamily (MFS) profile domain-containing protein</fullName>
    </recommendedName>
</protein>
<organism evidence="2 3">
    <name type="scientific">Corynespora cassiicola Philippines</name>
    <dbReference type="NCBI Taxonomy" id="1448308"/>
    <lineage>
        <taxon>Eukaryota</taxon>
        <taxon>Fungi</taxon>
        <taxon>Dikarya</taxon>
        <taxon>Ascomycota</taxon>
        <taxon>Pezizomycotina</taxon>
        <taxon>Dothideomycetes</taxon>
        <taxon>Pleosporomycetidae</taxon>
        <taxon>Pleosporales</taxon>
        <taxon>Corynesporascaceae</taxon>
        <taxon>Corynespora</taxon>
    </lineage>
</organism>
<evidence type="ECO:0008006" key="4">
    <source>
        <dbReference type="Google" id="ProtNLM"/>
    </source>
</evidence>
<keyword evidence="1" id="KW-0472">Membrane</keyword>
<accession>A0A2T2NWL5</accession>
<reference evidence="2 3" key="1">
    <citation type="journal article" date="2018" name="Front. Microbiol.">
        <title>Genome-Wide Analysis of Corynespora cassiicola Leaf Fall Disease Putative Effectors.</title>
        <authorList>
            <person name="Lopez D."/>
            <person name="Ribeiro S."/>
            <person name="Label P."/>
            <person name="Fumanal B."/>
            <person name="Venisse J.S."/>
            <person name="Kohler A."/>
            <person name="de Oliveira R.R."/>
            <person name="Labutti K."/>
            <person name="Lipzen A."/>
            <person name="Lail K."/>
            <person name="Bauer D."/>
            <person name="Ohm R.A."/>
            <person name="Barry K.W."/>
            <person name="Spatafora J."/>
            <person name="Grigoriev I.V."/>
            <person name="Martin F.M."/>
            <person name="Pujade-Renaud V."/>
        </authorList>
    </citation>
    <scope>NUCLEOTIDE SEQUENCE [LARGE SCALE GENOMIC DNA]</scope>
    <source>
        <strain evidence="2 3">Philippines</strain>
    </source>
</reference>
<proteinExistence type="predicted"/>
<dbReference type="OrthoDB" id="72269at2759"/>
<evidence type="ECO:0000313" key="2">
    <source>
        <dbReference type="EMBL" id="PSN69811.1"/>
    </source>
</evidence>
<name>A0A2T2NWL5_CORCC</name>
<keyword evidence="3" id="KW-1185">Reference proteome</keyword>
<keyword evidence="1" id="KW-1133">Transmembrane helix</keyword>
<gene>
    <name evidence="2" type="ORF">BS50DRAFT_571150</name>
</gene>
<evidence type="ECO:0000256" key="1">
    <source>
        <dbReference type="SAM" id="Phobius"/>
    </source>
</evidence>
<dbReference type="Proteomes" id="UP000240883">
    <property type="component" value="Unassembled WGS sequence"/>
</dbReference>
<evidence type="ECO:0000313" key="3">
    <source>
        <dbReference type="Proteomes" id="UP000240883"/>
    </source>
</evidence>
<sequence length="61" mass="6622">MVWAFALQAFIMKNGVRSKSWIHLVIRSVGTGIIAGPSGALVAILWNRDFAILASDAQVPR</sequence>